<evidence type="ECO:0000256" key="6">
    <source>
        <dbReference type="ARBA" id="ARBA00022723"/>
    </source>
</evidence>
<dbReference type="AlphaFoldDB" id="G4U3C2"/>
<dbReference type="GO" id="GO:0046872">
    <property type="term" value="F:metal ion binding"/>
    <property type="evidence" value="ECO:0007669"/>
    <property type="project" value="UniProtKB-KW"/>
</dbReference>
<evidence type="ECO:0000256" key="4">
    <source>
        <dbReference type="ARBA" id="ARBA00010550"/>
    </source>
</evidence>
<dbReference type="Proteomes" id="UP000007148">
    <property type="component" value="Unassembled WGS sequence"/>
</dbReference>
<dbReference type="GO" id="GO:0016887">
    <property type="term" value="F:ATP hydrolysis activity"/>
    <property type="evidence" value="ECO:0007669"/>
    <property type="project" value="InterPro"/>
</dbReference>
<dbReference type="Pfam" id="PF17862">
    <property type="entry name" value="AAA_lid_3"/>
    <property type="match status" value="1"/>
</dbReference>
<evidence type="ECO:0000256" key="12">
    <source>
        <dbReference type="ARBA" id="ARBA00023136"/>
    </source>
</evidence>
<proteinExistence type="inferred from homology"/>
<gene>
    <name evidence="14" type="ORF">PIIN_01736</name>
</gene>
<comment type="caution">
    <text evidence="14">The sequence shown here is derived from an EMBL/GenBank/DDBJ whole genome shotgun (WGS) entry which is preliminary data.</text>
</comment>
<sequence length="793" mass="86424">MQALGQLSGLSQTLQLLQPAWLTIQPVRIPQPLKLSINPVDPLVPTRNYAAEVLQAAPPSLNNSRILKLSYIPPQTAQTVLLRGARRPATTAHPSSHGRRHLWTSIQKKIRSLRPERVTSPLVYSQIVRLETEANAFPNNVAKQVTLWRAIMELDTPSAYDKIISRWERLLEFAPNSQIIKSDAAFRLYLMALLKKGDAKSIWLAAARRDQVLQTVGAAPTEPAAVEEEPASASKVTQSPSHDIAEAVLSDPAITNTPTWAIGDSGLGKSSGGTGVLAGIQAGSKQQPLHVMVAQPKGSVAWQIGKTLLIVGLYGFLTLTILGLVLENSGVLKTNTQVTEFEQSGGEPVKFSDVHGVEEAKEELQDIVEFLKNPSSFSTLGGKLPKGVLLEGPPGTGKTLLARAVAGEAGVPFFFASGSDFDEIFVGVGAKRIRELFAAARKKQPAIIFIDELDAVGGKRSPKDQQFMKQTLNQLLVELDGFKQSEGIIVIGATNFPQSLDKALVRPGRFDRKVVVPLPDVKGRVQILKHHMKNVVNDPSVDVELLARVTVGFSGADLQNMVNQAAVQASKEHADAVKIRHYEWARDKIGMGPERRSAVMEEKVKLAVAYHEGGHALSALFTKGAMPLYKVTCMPRGQALGVTHQAPVNDRTSVTFTEYLADMDVCTGGRAAEEFIYGKENITSGASSDLVRATDIARSMVRHWGFSDKVGRVVYREEDAAMISPQKKDEIESEVKRLVEESCTRSMNLIKSKETELHRLAKALVEHETLDAEEVKKVIAGEKIRVAEKLADA</sequence>
<dbReference type="SUPFAM" id="SSF140990">
    <property type="entry name" value="FtsH protease domain-like"/>
    <property type="match status" value="1"/>
</dbReference>
<keyword evidence="10" id="KW-0067">ATP-binding</keyword>
<comment type="similarity">
    <text evidence="4">In the N-terminal section; belongs to the AAA ATPase family.</text>
</comment>
<feature type="domain" description="AAA+ ATPase" evidence="13">
    <location>
        <begin position="384"/>
        <end position="520"/>
    </location>
</feature>
<dbReference type="PROSITE" id="PS00674">
    <property type="entry name" value="AAA"/>
    <property type="match status" value="1"/>
</dbReference>
<keyword evidence="12" id="KW-0472">Membrane</keyword>
<protein>
    <submittedName>
        <fullName evidence="14">Related to AAA protease IAP-1 (Mitochondrial intermembrane space)</fullName>
    </submittedName>
</protein>
<evidence type="ECO:0000259" key="13">
    <source>
        <dbReference type="SMART" id="SM00382"/>
    </source>
</evidence>
<evidence type="ECO:0000256" key="1">
    <source>
        <dbReference type="ARBA" id="ARBA00001947"/>
    </source>
</evidence>
<dbReference type="Pfam" id="PF00004">
    <property type="entry name" value="AAA"/>
    <property type="match status" value="1"/>
</dbReference>
<dbReference type="InParanoid" id="G4U3C2"/>
<dbReference type="InterPro" id="IPR003593">
    <property type="entry name" value="AAA+_ATPase"/>
</dbReference>
<dbReference type="FunFam" id="1.20.58.760:FF:000001">
    <property type="entry name" value="ATP-dependent zinc metalloprotease FtsH"/>
    <property type="match status" value="1"/>
</dbReference>
<dbReference type="GO" id="GO:0005524">
    <property type="term" value="F:ATP binding"/>
    <property type="evidence" value="ECO:0007669"/>
    <property type="project" value="UniProtKB-KW"/>
</dbReference>
<dbReference type="eggNOG" id="KOG0734">
    <property type="taxonomic scope" value="Eukaryota"/>
</dbReference>
<dbReference type="GO" id="GO:0004222">
    <property type="term" value="F:metalloendopeptidase activity"/>
    <property type="evidence" value="ECO:0007669"/>
    <property type="project" value="InterPro"/>
</dbReference>
<dbReference type="InterPro" id="IPR003960">
    <property type="entry name" value="ATPase_AAA_CS"/>
</dbReference>
<dbReference type="FunCoup" id="G4U3C2">
    <property type="interactions" value="571"/>
</dbReference>
<keyword evidence="9" id="KW-0862">Zinc</keyword>
<dbReference type="FunFam" id="1.10.8.60:FF:000001">
    <property type="entry name" value="ATP-dependent zinc metalloprotease FtsH"/>
    <property type="match status" value="1"/>
</dbReference>
<dbReference type="HAMAP" id="MF_01458">
    <property type="entry name" value="FtsH"/>
    <property type="match status" value="1"/>
</dbReference>
<comment type="cofactor">
    <cofactor evidence="1">
        <name>Zn(2+)</name>
        <dbReference type="ChEBI" id="CHEBI:29105"/>
    </cofactor>
</comment>
<dbReference type="PANTHER" id="PTHR23076">
    <property type="entry name" value="METALLOPROTEASE M41 FTSH"/>
    <property type="match status" value="1"/>
</dbReference>
<dbReference type="GO" id="GO:0005743">
    <property type="term" value="C:mitochondrial inner membrane"/>
    <property type="evidence" value="ECO:0007669"/>
    <property type="project" value="TreeGrafter"/>
</dbReference>
<dbReference type="PANTHER" id="PTHR23076:SF97">
    <property type="entry name" value="ATP-DEPENDENT ZINC METALLOPROTEASE YME1L1"/>
    <property type="match status" value="1"/>
</dbReference>
<dbReference type="InterPro" id="IPR003959">
    <property type="entry name" value="ATPase_AAA_core"/>
</dbReference>
<dbReference type="GO" id="GO:0007005">
    <property type="term" value="P:mitochondrion organization"/>
    <property type="evidence" value="ECO:0007669"/>
    <property type="project" value="TreeGrafter"/>
</dbReference>
<evidence type="ECO:0000256" key="9">
    <source>
        <dbReference type="ARBA" id="ARBA00022833"/>
    </source>
</evidence>
<dbReference type="EMBL" id="CAFZ01001883">
    <property type="protein sequence ID" value="CCA78061.1"/>
    <property type="molecule type" value="Genomic_DNA"/>
</dbReference>
<keyword evidence="6" id="KW-0479">Metal-binding</keyword>
<dbReference type="CDD" id="cd19501">
    <property type="entry name" value="RecA-like_FtsH"/>
    <property type="match status" value="1"/>
</dbReference>
<dbReference type="InterPro" id="IPR041569">
    <property type="entry name" value="AAA_lid_3"/>
</dbReference>
<dbReference type="Gene3D" id="1.10.8.60">
    <property type="match status" value="1"/>
</dbReference>
<dbReference type="Gene3D" id="3.40.50.300">
    <property type="entry name" value="P-loop containing nucleotide triphosphate hydrolases"/>
    <property type="match status" value="1"/>
</dbReference>
<dbReference type="SUPFAM" id="SSF52540">
    <property type="entry name" value="P-loop containing nucleoside triphosphate hydrolases"/>
    <property type="match status" value="1"/>
</dbReference>
<reference evidence="14 15" key="1">
    <citation type="journal article" date="2011" name="PLoS Pathog.">
        <title>Endophytic Life Strategies Decoded by Genome and Transcriptome Analyses of the Mutualistic Root Symbiont Piriformospora indica.</title>
        <authorList>
            <person name="Zuccaro A."/>
            <person name="Lahrmann U."/>
            <person name="Guldener U."/>
            <person name="Langen G."/>
            <person name="Pfiffi S."/>
            <person name="Biedenkopf D."/>
            <person name="Wong P."/>
            <person name="Samans B."/>
            <person name="Grimm C."/>
            <person name="Basiewicz M."/>
            <person name="Murat C."/>
            <person name="Martin F."/>
            <person name="Kogel K.H."/>
        </authorList>
    </citation>
    <scope>NUCLEOTIDE SEQUENCE [LARGE SCALE GENOMIC DNA]</scope>
    <source>
        <strain evidence="14 15">DSM 11827</strain>
    </source>
</reference>
<organism evidence="14 15">
    <name type="scientific">Serendipita indica (strain DSM 11827)</name>
    <name type="common">Root endophyte fungus</name>
    <name type="synonym">Piriformospora indica</name>
    <dbReference type="NCBI Taxonomy" id="1109443"/>
    <lineage>
        <taxon>Eukaryota</taxon>
        <taxon>Fungi</taxon>
        <taxon>Dikarya</taxon>
        <taxon>Basidiomycota</taxon>
        <taxon>Agaricomycotina</taxon>
        <taxon>Agaricomycetes</taxon>
        <taxon>Sebacinales</taxon>
        <taxon>Serendipitaceae</taxon>
        <taxon>Serendipita</taxon>
    </lineage>
</organism>
<name>G4U3C2_SERID</name>
<dbReference type="Pfam" id="PF01434">
    <property type="entry name" value="Peptidase_M41"/>
    <property type="match status" value="1"/>
</dbReference>
<comment type="similarity">
    <text evidence="3">In the C-terminal section; belongs to the peptidase M41 family.</text>
</comment>
<keyword evidence="5 14" id="KW-0645">Protease</keyword>
<keyword evidence="15" id="KW-1185">Reference proteome</keyword>
<dbReference type="GO" id="GO:0004176">
    <property type="term" value="F:ATP-dependent peptidase activity"/>
    <property type="evidence" value="ECO:0007669"/>
    <property type="project" value="InterPro"/>
</dbReference>
<dbReference type="OMA" id="MSHFEWA"/>
<evidence type="ECO:0000256" key="11">
    <source>
        <dbReference type="ARBA" id="ARBA00023049"/>
    </source>
</evidence>
<evidence type="ECO:0000256" key="10">
    <source>
        <dbReference type="ARBA" id="ARBA00022840"/>
    </source>
</evidence>
<evidence type="ECO:0000256" key="3">
    <source>
        <dbReference type="ARBA" id="ARBA00010044"/>
    </source>
</evidence>
<dbReference type="HOGENOM" id="CLU_000688_9_2_1"/>
<evidence type="ECO:0000256" key="5">
    <source>
        <dbReference type="ARBA" id="ARBA00022670"/>
    </source>
</evidence>
<keyword evidence="8" id="KW-0378">Hydrolase</keyword>
<keyword evidence="7" id="KW-0547">Nucleotide-binding</keyword>
<dbReference type="Gene3D" id="1.20.58.760">
    <property type="entry name" value="Peptidase M41"/>
    <property type="match status" value="1"/>
</dbReference>
<comment type="subcellular location">
    <subcellularLocation>
        <location evidence="2">Membrane</location>
    </subcellularLocation>
</comment>
<dbReference type="STRING" id="1109443.G4U3C2"/>
<dbReference type="InterPro" id="IPR027417">
    <property type="entry name" value="P-loop_NTPase"/>
</dbReference>
<dbReference type="OrthoDB" id="1413014at2759"/>
<dbReference type="FunFam" id="3.40.50.300:FF:000175">
    <property type="entry name" value="ATP-dependent zinc metalloprotease FTSH 4"/>
    <property type="match status" value="1"/>
</dbReference>
<dbReference type="InterPro" id="IPR000642">
    <property type="entry name" value="Peptidase_M41"/>
</dbReference>
<dbReference type="InterPro" id="IPR037219">
    <property type="entry name" value="Peptidase_M41-like"/>
</dbReference>
<dbReference type="InterPro" id="IPR005936">
    <property type="entry name" value="FtsH"/>
</dbReference>
<evidence type="ECO:0000313" key="15">
    <source>
        <dbReference type="Proteomes" id="UP000007148"/>
    </source>
</evidence>
<evidence type="ECO:0000256" key="8">
    <source>
        <dbReference type="ARBA" id="ARBA00022801"/>
    </source>
</evidence>
<dbReference type="GO" id="GO:0006515">
    <property type="term" value="P:protein quality control for misfolded or incompletely synthesized proteins"/>
    <property type="evidence" value="ECO:0007669"/>
    <property type="project" value="TreeGrafter"/>
</dbReference>
<evidence type="ECO:0000313" key="14">
    <source>
        <dbReference type="EMBL" id="CCA78061.1"/>
    </source>
</evidence>
<dbReference type="SMART" id="SM00382">
    <property type="entry name" value="AAA"/>
    <property type="match status" value="1"/>
</dbReference>
<evidence type="ECO:0000256" key="2">
    <source>
        <dbReference type="ARBA" id="ARBA00004370"/>
    </source>
</evidence>
<evidence type="ECO:0000256" key="7">
    <source>
        <dbReference type="ARBA" id="ARBA00022741"/>
    </source>
</evidence>
<keyword evidence="11" id="KW-0482">Metalloprotease</keyword>
<accession>G4U3C2</accession>